<dbReference type="InterPro" id="IPR036318">
    <property type="entry name" value="FAD-bd_PCMH-like_sf"/>
</dbReference>
<gene>
    <name evidence="5" type="ORF">FB45DRAFT_800654</name>
</gene>
<feature type="domain" description="FAD-binding PCMH-type" evidence="4">
    <location>
        <begin position="123"/>
        <end position="307"/>
    </location>
</feature>
<accession>A0AAD7FDP0</accession>
<dbReference type="InterPro" id="IPR050432">
    <property type="entry name" value="FAD-linked_Oxidoreductases_BP"/>
</dbReference>
<dbReference type="InterPro" id="IPR006094">
    <property type="entry name" value="Oxid_FAD_bind_N"/>
</dbReference>
<evidence type="ECO:0000313" key="6">
    <source>
        <dbReference type="Proteomes" id="UP001221142"/>
    </source>
</evidence>
<dbReference type="Proteomes" id="UP001221142">
    <property type="component" value="Unassembled WGS sequence"/>
</dbReference>
<keyword evidence="6" id="KW-1185">Reference proteome</keyword>
<dbReference type="Pfam" id="PF01565">
    <property type="entry name" value="FAD_binding_4"/>
    <property type="match status" value="1"/>
</dbReference>
<sequence length="580" mass="62190">MSSTALLLLALAAPLSSYAAPSITQSVWSQLNSTVGGRLHAGIPFARSCFAHVTSGVGGTQDAAACAAVQANYVNHTLLQDSLGGYINTQWETCQATSEQCLLDYQNATDQRAFNTPARICSQGSVPDFGIKVNGASDVLAAYSFSKQFGVPLVVRGTGHEYKGRSGNPGSLAIWTHGLKSITNAPKFVPTNCPKTVKPRTAVTIGAGVIYEELIDFADTNSLTIPAGGCISVGAAGGYPQGGGHSMFSNVYGLAADRVLEIEVVTPRGDHLIANECQNTDIFWAMRGGGGGTFGVTLSMTTLTFPATKVNAVFANVDNSVPGQLLAFFEFMVNNAISLAEQGWGYYLYPTLPGIAMSNTVLSQAEAEASIAGLKQLITKNFTGSGSTWEMTVEPDYKTYYPKYVTRIPVPVGFAMTTASRLIPVANFQTAKGRADLAQAMTAIIDEAPVAIAFGVAPFYHGNNNDTSVTPAWYDSLWHLALANTWNFNETATSLTKIYSDLSSGVDAFRALAPNSGAYQNEADLYEPDFEQSFWGDNYPRLLSIKQKYDPDHLLDCWQCVGWKGHSDPRYKCYLEVNGI</sequence>
<dbReference type="SUPFAM" id="SSF56176">
    <property type="entry name" value="FAD-binding/transporter-associated domain-like"/>
    <property type="match status" value="1"/>
</dbReference>
<dbReference type="Gene3D" id="3.30.465.10">
    <property type="match status" value="2"/>
</dbReference>
<dbReference type="InterPro" id="IPR016169">
    <property type="entry name" value="FAD-bd_PCMH_sub2"/>
</dbReference>
<dbReference type="InterPro" id="IPR016166">
    <property type="entry name" value="FAD-bd_PCMH"/>
</dbReference>
<feature type="signal peptide" evidence="3">
    <location>
        <begin position="1"/>
        <end position="19"/>
    </location>
</feature>
<evidence type="ECO:0000256" key="2">
    <source>
        <dbReference type="ARBA" id="ARBA00023002"/>
    </source>
</evidence>
<evidence type="ECO:0000256" key="1">
    <source>
        <dbReference type="ARBA" id="ARBA00005466"/>
    </source>
</evidence>
<comment type="similarity">
    <text evidence="1">Belongs to the oxygen-dependent FAD-linked oxidoreductase family.</text>
</comment>
<dbReference type="EMBL" id="JARKIF010000020">
    <property type="protein sequence ID" value="KAJ7617895.1"/>
    <property type="molecule type" value="Genomic_DNA"/>
</dbReference>
<evidence type="ECO:0000256" key="3">
    <source>
        <dbReference type="SAM" id="SignalP"/>
    </source>
</evidence>
<dbReference type="PANTHER" id="PTHR13878:SF91">
    <property type="entry name" value="FAD BINDING DOMAIN PROTEIN (AFU_ORTHOLOGUE AFUA_6G12070)-RELATED"/>
    <property type="match status" value="1"/>
</dbReference>
<feature type="chain" id="PRO_5041983267" evidence="3">
    <location>
        <begin position="20"/>
        <end position="580"/>
    </location>
</feature>
<protein>
    <submittedName>
        <fullName evidence="5">FAD-binding domain-containing protein</fullName>
    </submittedName>
</protein>
<reference evidence="5" key="1">
    <citation type="submission" date="2023-03" db="EMBL/GenBank/DDBJ databases">
        <title>Massive genome expansion in bonnet fungi (Mycena s.s.) driven by repeated elements and novel gene families across ecological guilds.</title>
        <authorList>
            <consortium name="Lawrence Berkeley National Laboratory"/>
            <person name="Harder C.B."/>
            <person name="Miyauchi S."/>
            <person name="Viragh M."/>
            <person name="Kuo A."/>
            <person name="Thoen E."/>
            <person name="Andreopoulos B."/>
            <person name="Lu D."/>
            <person name="Skrede I."/>
            <person name="Drula E."/>
            <person name="Henrissat B."/>
            <person name="Morin E."/>
            <person name="Kohler A."/>
            <person name="Barry K."/>
            <person name="LaButti K."/>
            <person name="Morin E."/>
            <person name="Salamov A."/>
            <person name="Lipzen A."/>
            <person name="Mereny Z."/>
            <person name="Hegedus B."/>
            <person name="Baldrian P."/>
            <person name="Stursova M."/>
            <person name="Weitz H."/>
            <person name="Taylor A."/>
            <person name="Grigoriev I.V."/>
            <person name="Nagy L.G."/>
            <person name="Martin F."/>
            <person name="Kauserud H."/>
        </authorList>
    </citation>
    <scope>NUCLEOTIDE SEQUENCE</scope>
    <source>
        <strain evidence="5">9284</strain>
    </source>
</reference>
<dbReference type="Pfam" id="PF08031">
    <property type="entry name" value="BBE"/>
    <property type="match status" value="1"/>
</dbReference>
<name>A0AAD7FDP0_9AGAR</name>
<dbReference type="PANTHER" id="PTHR13878">
    <property type="entry name" value="GULONOLACTONE OXIDASE"/>
    <property type="match status" value="1"/>
</dbReference>
<dbReference type="AlphaFoldDB" id="A0AAD7FDP0"/>
<dbReference type="InterPro" id="IPR012951">
    <property type="entry name" value="BBE"/>
</dbReference>
<dbReference type="PROSITE" id="PS51387">
    <property type="entry name" value="FAD_PCMH"/>
    <property type="match status" value="1"/>
</dbReference>
<organism evidence="5 6">
    <name type="scientific">Roridomyces roridus</name>
    <dbReference type="NCBI Taxonomy" id="1738132"/>
    <lineage>
        <taxon>Eukaryota</taxon>
        <taxon>Fungi</taxon>
        <taxon>Dikarya</taxon>
        <taxon>Basidiomycota</taxon>
        <taxon>Agaricomycotina</taxon>
        <taxon>Agaricomycetes</taxon>
        <taxon>Agaricomycetidae</taxon>
        <taxon>Agaricales</taxon>
        <taxon>Marasmiineae</taxon>
        <taxon>Mycenaceae</taxon>
        <taxon>Roridomyces</taxon>
    </lineage>
</organism>
<dbReference type="GO" id="GO:0016491">
    <property type="term" value="F:oxidoreductase activity"/>
    <property type="evidence" value="ECO:0007669"/>
    <property type="project" value="UniProtKB-KW"/>
</dbReference>
<proteinExistence type="inferred from homology"/>
<comment type="caution">
    <text evidence="5">The sequence shown here is derived from an EMBL/GenBank/DDBJ whole genome shotgun (WGS) entry which is preliminary data.</text>
</comment>
<evidence type="ECO:0000313" key="5">
    <source>
        <dbReference type="EMBL" id="KAJ7617895.1"/>
    </source>
</evidence>
<keyword evidence="3" id="KW-0732">Signal</keyword>
<keyword evidence="2" id="KW-0560">Oxidoreductase</keyword>
<dbReference type="GO" id="GO:0071949">
    <property type="term" value="F:FAD binding"/>
    <property type="evidence" value="ECO:0007669"/>
    <property type="project" value="InterPro"/>
</dbReference>
<evidence type="ECO:0000259" key="4">
    <source>
        <dbReference type="PROSITE" id="PS51387"/>
    </source>
</evidence>